<comment type="caution">
    <text evidence="2">The sequence shown here is derived from an EMBL/GenBank/DDBJ whole genome shotgun (WGS) entry which is preliminary data.</text>
</comment>
<sequence>MASGSYGADGMHADKPVHMSAWCKVQLGWSGPALVTADEQIYPEQAETAQSVYKIWESPFQSFRYFLVENREPVGFDRDLPGAGLLIYHVDESRTYDLYTYSGPDNDDFRRKLVDLEEADGSNDLDNGLNRSDAGDLFPGLSGNRTFDYNSLPDSRDYEGNPTGIAIRNISDPGTIMSADVYIPRQSGYTLAYDEKGMTQSLYWDIPNYWVGVNFRAEAAGSLKEVVLGVMDEAGPGYEIQVYNTFSQGEPGGLAATLTFAPDGPGWYRLPLEQAVELTEGQEFFIAVGGLQLVAVDNFGPPSDRTYFSWDGSQYSILEGLSGTPVDIPLRALVQTSEEVIEPPAPLFAASVGSRTFSNTAGTYEVWADLDPQYTGVTVYVILGTDGGATFPDTLVCSASGERLTALIPALPKGSQYTFYFEAVDNAGTLQRLPEDAPANSFTLTVGTSGDLNADNKVDIFDLLALLKVLSGQATGQDSDLNSDGKTDIFDLLDLLKKLMN</sequence>
<dbReference type="PANTHER" id="PTHR41775:SF1">
    <property type="entry name" value="PEPTIDASE M6-LIKE DOMAIN-CONTAINING PROTEIN"/>
    <property type="match status" value="1"/>
</dbReference>
<dbReference type="InterPro" id="IPR036439">
    <property type="entry name" value="Dockerin_dom_sf"/>
</dbReference>
<dbReference type="Gene3D" id="1.10.1330.10">
    <property type="entry name" value="Dockerin domain"/>
    <property type="match status" value="1"/>
</dbReference>
<proteinExistence type="predicted"/>
<dbReference type="SUPFAM" id="SSF63446">
    <property type="entry name" value="Type I dockerin domain"/>
    <property type="match status" value="1"/>
</dbReference>
<protein>
    <recommendedName>
        <fullName evidence="1">Dockerin domain-containing protein</fullName>
    </recommendedName>
</protein>
<accession>A0A1F5Z2F6</accession>
<evidence type="ECO:0000313" key="3">
    <source>
        <dbReference type="Proteomes" id="UP000179129"/>
    </source>
</evidence>
<dbReference type="AlphaFoldDB" id="A0A1F5Z2F6"/>
<dbReference type="GO" id="GO:0004553">
    <property type="term" value="F:hydrolase activity, hydrolyzing O-glycosyl compounds"/>
    <property type="evidence" value="ECO:0007669"/>
    <property type="project" value="InterPro"/>
</dbReference>
<dbReference type="PROSITE" id="PS51766">
    <property type="entry name" value="DOCKERIN"/>
    <property type="match status" value="1"/>
</dbReference>
<dbReference type="STRING" id="1817867.A3F83_15145"/>
<dbReference type="Pfam" id="PF00404">
    <property type="entry name" value="Dockerin_1"/>
    <property type="match status" value="1"/>
</dbReference>
<dbReference type="InterPro" id="IPR002105">
    <property type="entry name" value="Dockerin_1_rpt"/>
</dbReference>
<gene>
    <name evidence="2" type="ORF">A3F83_15145</name>
</gene>
<dbReference type="PROSITE" id="PS00018">
    <property type="entry name" value="EF_HAND_1"/>
    <property type="match status" value="1"/>
</dbReference>
<name>A0A1F5Z2F6_9BACT</name>
<dbReference type="InterPro" id="IPR018247">
    <property type="entry name" value="EF_Hand_1_Ca_BS"/>
</dbReference>
<dbReference type="Proteomes" id="UP000179129">
    <property type="component" value="Unassembled WGS sequence"/>
</dbReference>
<evidence type="ECO:0000313" key="2">
    <source>
        <dbReference type="EMBL" id="OGG06596.1"/>
    </source>
</evidence>
<dbReference type="PANTHER" id="PTHR41775">
    <property type="entry name" value="SECRETED PROTEIN-RELATED"/>
    <property type="match status" value="1"/>
</dbReference>
<evidence type="ECO:0000259" key="1">
    <source>
        <dbReference type="PROSITE" id="PS51766"/>
    </source>
</evidence>
<dbReference type="InterPro" id="IPR016134">
    <property type="entry name" value="Dockerin_dom"/>
</dbReference>
<feature type="domain" description="Dockerin" evidence="1">
    <location>
        <begin position="445"/>
        <end position="501"/>
    </location>
</feature>
<dbReference type="EMBL" id="MFIX01000018">
    <property type="protein sequence ID" value="OGG06596.1"/>
    <property type="molecule type" value="Genomic_DNA"/>
</dbReference>
<reference evidence="2 3" key="1">
    <citation type="journal article" date="2016" name="Nat. Commun.">
        <title>Thousands of microbial genomes shed light on interconnected biogeochemical processes in an aquifer system.</title>
        <authorList>
            <person name="Anantharaman K."/>
            <person name="Brown C.T."/>
            <person name="Hug L.A."/>
            <person name="Sharon I."/>
            <person name="Castelle C.J."/>
            <person name="Probst A.J."/>
            <person name="Thomas B.C."/>
            <person name="Singh A."/>
            <person name="Wilkins M.J."/>
            <person name="Karaoz U."/>
            <person name="Brodie E.L."/>
            <person name="Williams K.H."/>
            <person name="Hubbard S.S."/>
            <person name="Banfield J.F."/>
        </authorList>
    </citation>
    <scope>NUCLEOTIDE SEQUENCE [LARGE SCALE GENOMIC DNA]</scope>
</reference>
<dbReference type="GO" id="GO:0000272">
    <property type="term" value="P:polysaccharide catabolic process"/>
    <property type="evidence" value="ECO:0007669"/>
    <property type="project" value="InterPro"/>
</dbReference>
<organism evidence="2 3">
    <name type="scientific">Candidatus Glassbacteria bacterium RIFCSPLOWO2_12_FULL_58_11</name>
    <dbReference type="NCBI Taxonomy" id="1817867"/>
    <lineage>
        <taxon>Bacteria</taxon>
        <taxon>Candidatus Glassiibacteriota</taxon>
    </lineage>
</organism>